<accession>A0ABU2TC38</accession>
<gene>
    <name evidence="2" type="ORF">RM550_22575</name>
</gene>
<protein>
    <submittedName>
        <fullName evidence="2">Uncharacterized protein</fullName>
    </submittedName>
</protein>
<comment type="caution">
    <text evidence="2">The sequence shown here is derived from an EMBL/GenBank/DDBJ whole genome shotgun (WGS) entry which is preliminary data.</text>
</comment>
<dbReference type="EMBL" id="JAVRFE010000031">
    <property type="protein sequence ID" value="MDT0458484.1"/>
    <property type="molecule type" value="Genomic_DNA"/>
</dbReference>
<reference evidence="2" key="1">
    <citation type="submission" date="2024-05" db="EMBL/GenBank/DDBJ databases">
        <title>30 novel species of actinomycetes from the DSMZ collection.</title>
        <authorList>
            <person name="Nouioui I."/>
        </authorList>
    </citation>
    <scope>NUCLEOTIDE SEQUENCE</scope>
    <source>
        <strain evidence="2">DSM 41527</strain>
    </source>
</reference>
<sequence length="42" mass="4436">MRTAGARRTASCAIARTMRIPLPAAPRGTAARPSPELLPYEG</sequence>
<evidence type="ECO:0000313" key="3">
    <source>
        <dbReference type="Proteomes" id="UP001180551"/>
    </source>
</evidence>
<evidence type="ECO:0000313" key="2">
    <source>
        <dbReference type="EMBL" id="MDT0458484.1"/>
    </source>
</evidence>
<evidence type="ECO:0000256" key="1">
    <source>
        <dbReference type="SAM" id="MobiDB-lite"/>
    </source>
</evidence>
<dbReference type="Proteomes" id="UP001180551">
    <property type="component" value="Unassembled WGS sequence"/>
</dbReference>
<dbReference type="RefSeq" id="WP_311625563.1">
    <property type="nucleotide sequence ID" value="NZ_JAVRFE010000031.1"/>
</dbReference>
<feature type="region of interest" description="Disordered" evidence="1">
    <location>
        <begin position="22"/>
        <end position="42"/>
    </location>
</feature>
<name>A0ABU2TC38_9ACTN</name>
<keyword evidence="3" id="KW-1185">Reference proteome</keyword>
<organism evidence="2 3">
    <name type="scientific">Streptomyces mooreae</name>
    <dbReference type="NCBI Taxonomy" id="3075523"/>
    <lineage>
        <taxon>Bacteria</taxon>
        <taxon>Bacillati</taxon>
        <taxon>Actinomycetota</taxon>
        <taxon>Actinomycetes</taxon>
        <taxon>Kitasatosporales</taxon>
        <taxon>Streptomycetaceae</taxon>
        <taxon>Streptomyces</taxon>
    </lineage>
</organism>
<proteinExistence type="predicted"/>